<protein>
    <submittedName>
        <fullName evidence="2">Uncharacterized protein</fullName>
    </submittedName>
</protein>
<evidence type="ECO:0000313" key="2">
    <source>
        <dbReference type="EMBL" id="KAF6811348.1"/>
    </source>
</evidence>
<evidence type="ECO:0000313" key="3">
    <source>
        <dbReference type="Proteomes" id="UP000652219"/>
    </source>
</evidence>
<accession>A0A8H6JE96</accession>
<feature type="region of interest" description="Disordered" evidence="1">
    <location>
        <begin position="179"/>
        <end position="199"/>
    </location>
</feature>
<dbReference type="EMBL" id="WIGN01000075">
    <property type="protein sequence ID" value="KAF6811348.1"/>
    <property type="molecule type" value="Genomic_DNA"/>
</dbReference>
<comment type="caution">
    <text evidence="2">The sequence shown here is derived from an EMBL/GenBank/DDBJ whole genome shotgun (WGS) entry which is preliminary data.</text>
</comment>
<gene>
    <name evidence="2" type="ORF">CSOJ01_05777</name>
</gene>
<name>A0A8H6JE96_9PEZI</name>
<proteinExistence type="predicted"/>
<feature type="compositionally biased region" description="Basic and acidic residues" evidence="1">
    <location>
        <begin position="188"/>
        <end position="199"/>
    </location>
</feature>
<dbReference type="Proteomes" id="UP000652219">
    <property type="component" value="Unassembled WGS sequence"/>
</dbReference>
<keyword evidence="3" id="KW-1185">Reference proteome</keyword>
<sequence>MESGLETRMTWFQLWSTPWKGDDLTFKLSGQSKPLGVAGDGMVPHPCSYLAHTLPPAQEASVIRMANQPLNAILTAPSCEKITLASLACDAEAMQRNMRRPATGGTQGVRPVSAPARRFWRAAERENVHNAPYDVDPVCQTAKFDRGPPNLALLLPFTTRLQSYRPALSRVPYASPLLALPPPLPTFRPDKADPGHRSK</sequence>
<organism evidence="2 3">
    <name type="scientific">Colletotrichum sojae</name>
    <dbReference type="NCBI Taxonomy" id="2175907"/>
    <lineage>
        <taxon>Eukaryota</taxon>
        <taxon>Fungi</taxon>
        <taxon>Dikarya</taxon>
        <taxon>Ascomycota</taxon>
        <taxon>Pezizomycotina</taxon>
        <taxon>Sordariomycetes</taxon>
        <taxon>Hypocreomycetidae</taxon>
        <taxon>Glomerellales</taxon>
        <taxon>Glomerellaceae</taxon>
        <taxon>Colletotrichum</taxon>
        <taxon>Colletotrichum orchidearum species complex</taxon>
    </lineage>
</organism>
<dbReference type="AlphaFoldDB" id="A0A8H6JE96"/>
<evidence type="ECO:0000256" key="1">
    <source>
        <dbReference type="SAM" id="MobiDB-lite"/>
    </source>
</evidence>
<reference evidence="2 3" key="1">
    <citation type="journal article" date="2020" name="Phytopathology">
        <title>Genome Sequence Resources of Colletotrichum truncatum, C. plurivorum, C. musicola, and C. sojae: Four Species Pathogenic to Soybean (Glycine max).</title>
        <authorList>
            <person name="Rogerio F."/>
            <person name="Boufleur T.R."/>
            <person name="Ciampi-Guillardi M."/>
            <person name="Sukno S.A."/>
            <person name="Thon M.R."/>
            <person name="Massola Junior N.S."/>
            <person name="Baroncelli R."/>
        </authorList>
    </citation>
    <scope>NUCLEOTIDE SEQUENCE [LARGE SCALE GENOMIC DNA]</scope>
    <source>
        <strain evidence="2 3">LFN0009</strain>
    </source>
</reference>